<comment type="caution">
    <text evidence="1">The sequence shown here is derived from an EMBL/GenBank/DDBJ whole genome shotgun (WGS) entry which is preliminary data.</text>
</comment>
<dbReference type="Proteomes" id="UP001107558">
    <property type="component" value="Chromosome 1"/>
</dbReference>
<reference evidence="1" key="1">
    <citation type="submission" date="2021-03" db="EMBL/GenBank/DDBJ databases">
        <title>Chromosome level genome of the anhydrobiotic midge Polypedilum vanderplanki.</title>
        <authorList>
            <person name="Yoshida Y."/>
            <person name="Kikawada T."/>
            <person name="Gusev O."/>
        </authorList>
    </citation>
    <scope>NUCLEOTIDE SEQUENCE</scope>
    <source>
        <strain evidence="1">NIAS01</strain>
        <tissue evidence="1">Whole body or cell culture</tissue>
    </source>
</reference>
<gene>
    <name evidence="1" type="ORF">PVAND_014258</name>
</gene>
<sequence length="101" mass="11627">MESVASVALHLMSMVVVESDQQQSNHLICTLYYLVVFLVKINRLLSKRIFELSSLLNCHRGWRPVMPKASNNSRFTREISAADLQQYTCRLDSIVRNESPE</sequence>
<dbReference type="EMBL" id="JADBJN010000001">
    <property type="protein sequence ID" value="KAG5685056.1"/>
    <property type="molecule type" value="Genomic_DNA"/>
</dbReference>
<evidence type="ECO:0000313" key="1">
    <source>
        <dbReference type="EMBL" id="KAG5685056.1"/>
    </source>
</evidence>
<protein>
    <submittedName>
        <fullName evidence="1">Uncharacterized protein</fullName>
    </submittedName>
</protein>
<accession>A0A9J6CSV6</accession>
<keyword evidence="2" id="KW-1185">Reference proteome</keyword>
<name>A0A9J6CSV6_POLVA</name>
<organism evidence="1 2">
    <name type="scientific">Polypedilum vanderplanki</name>
    <name type="common">Sleeping chironomid midge</name>
    <dbReference type="NCBI Taxonomy" id="319348"/>
    <lineage>
        <taxon>Eukaryota</taxon>
        <taxon>Metazoa</taxon>
        <taxon>Ecdysozoa</taxon>
        <taxon>Arthropoda</taxon>
        <taxon>Hexapoda</taxon>
        <taxon>Insecta</taxon>
        <taxon>Pterygota</taxon>
        <taxon>Neoptera</taxon>
        <taxon>Endopterygota</taxon>
        <taxon>Diptera</taxon>
        <taxon>Nematocera</taxon>
        <taxon>Chironomoidea</taxon>
        <taxon>Chironomidae</taxon>
        <taxon>Chironominae</taxon>
        <taxon>Polypedilum</taxon>
        <taxon>Polypedilum</taxon>
    </lineage>
</organism>
<proteinExistence type="predicted"/>
<dbReference type="AlphaFoldDB" id="A0A9J6CSV6"/>
<evidence type="ECO:0000313" key="2">
    <source>
        <dbReference type="Proteomes" id="UP001107558"/>
    </source>
</evidence>